<comment type="similarity">
    <text evidence="1">Belongs to the UbiD family.</text>
</comment>
<dbReference type="SUPFAM" id="SSF50475">
    <property type="entry name" value="FMN-binding split barrel"/>
    <property type="match status" value="1"/>
</dbReference>
<sequence length="652" mass="73674">MAYRNLQEFIRVLEKEGELIRIKTYVDPHLEMAEITDRMSKEPGGGKALLFENTGYDFPVLMNAYGSEKRMCLALGVKHLDDVARDIEDLFKLLSSPKENILDKLKLLPKLSEFASWMPKVRKGRGECQEVILTERPLPTGERWMGLPDLTRLPVITCWPQDGGPFITLPIINTKEPHTGVRNVGMYRMQVFGPQLTAMHWHKHKVSAKHFNEYKKLGKKMPVAVALGGDPVYAYSATAPLPENVDEYMLAGFLRKKKVELVKCITQPEIEVPADADIVIEGYVDPNEEMIWEGPFGDHTGYYSLPDWYPRFHVTAITHRKNAVYPATIVGIPPQEDAWLGKATERIFLAPIKMTLVPEITDMDMPVEGVFHNLVIAEIKKDYAGQGNKVMNAMWGAGQMMFNKILVVTSQSGTAITDYKNIAREVFRNLNPATDIYFSQGPMDVLDHSCSKLGFGGKMCIDGTFKYDEEKDDSYIDVPSPKAINIEALKTSFPEIKYCNSNLLQHDIPCLIISVEKNRRGHIKELHEALSKLEMLNGIKMILYVEHTVNAMDLPTALWRFCNNLDPKRDHYLNKKGIAGKYTAILGLDGTIKTKEWDGFERDWPNIIVADDKTIAAVDAKWEQLGIGKFIPSPSLKYKDQMYGDKAVASLS</sequence>
<dbReference type="EMBL" id="JAZGLY010000001">
    <property type="protein sequence ID" value="MEE6186154.1"/>
    <property type="molecule type" value="Genomic_DNA"/>
</dbReference>
<dbReference type="InterPro" id="IPR048304">
    <property type="entry name" value="UbiD_Rift_dom"/>
</dbReference>
<dbReference type="InterPro" id="IPR049383">
    <property type="entry name" value="UbiD-like_N"/>
</dbReference>
<dbReference type="InterPro" id="IPR002830">
    <property type="entry name" value="UbiD"/>
</dbReference>
<dbReference type="InterPro" id="IPR022390">
    <property type="entry name" value="HBDC"/>
</dbReference>
<organism evidence="5 6">
    <name type="scientific">Niabella digestorum</name>
    <dbReference type="NCBI Taxonomy" id="3117701"/>
    <lineage>
        <taxon>Bacteria</taxon>
        <taxon>Pseudomonadati</taxon>
        <taxon>Bacteroidota</taxon>
        <taxon>Chitinophagia</taxon>
        <taxon>Chitinophagales</taxon>
        <taxon>Chitinophagaceae</taxon>
        <taxon>Niabella</taxon>
    </lineage>
</organism>
<dbReference type="Pfam" id="PF20695">
    <property type="entry name" value="UbiD_N"/>
    <property type="match status" value="1"/>
</dbReference>
<dbReference type="Proteomes" id="UP001357452">
    <property type="component" value="Unassembled WGS sequence"/>
</dbReference>
<feature type="domain" description="3-octaprenyl-4-hydroxybenzoate carboxy-lyase-like C-terminal" evidence="4">
    <location>
        <begin position="482"/>
        <end position="573"/>
    </location>
</feature>
<feature type="domain" description="3-octaprenyl-4-hydroxybenzoate carboxy-lyase-like N-terminal" evidence="3">
    <location>
        <begin position="10"/>
        <end position="83"/>
    </location>
</feature>
<evidence type="ECO:0000259" key="2">
    <source>
        <dbReference type="Pfam" id="PF01977"/>
    </source>
</evidence>
<protein>
    <submittedName>
        <fullName evidence="5">Menaquinone biosynthesis decarboxylase</fullName>
    </submittedName>
</protein>
<evidence type="ECO:0000259" key="3">
    <source>
        <dbReference type="Pfam" id="PF20695"/>
    </source>
</evidence>
<feature type="domain" description="3-octaprenyl-4-hydroxybenzoate carboxy-lyase-like C-terminal" evidence="4">
    <location>
        <begin position="339"/>
        <end position="462"/>
    </location>
</feature>
<reference evidence="5 6" key="1">
    <citation type="submission" date="2024-01" db="EMBL/GenBank/DDBJ databases">
        <title>Niabella digestum sp. nov., isolated from waste digestion system.</title>
        <authorList>
            <person name="Zhang L."/>
        </authorList>
    </citation>
    <scope>NUCLEOTIDE SEQUENCE [LARGE SCALE GENOMIC DNA]</scope>
    <source>
        <strain evidence="5 6">A18</strain>
    </source>
</reference>
<accession>A0ABU7RDS6</accession>
<dbReference type="Gene3D" id="3.40.1670.10">
    <property type="entry name" value="UbiD C-terminal domain-like"/>
    <property type="match status" value="2"/>
</dbReference>
<dbReference type="Pfam" id="PF20696">
    <property type="entry name" value="UbiD_C"/>
    <property type="match status" value="2"/>
</dbReference>
<gene>
    <name evidence="5" type="ORF">V2H41_02610</name>
</gene>
<evidence type="ECO:0000256" key="1">
    <source>
        <dbReference type="ARBA" id="ARBA00010021"/>
    </source>
</evidence>
<comment type="caution">
    <text evidence="5">The sequence shown here is derived from an EMBL/GenBank/DDBJ whole genome shotgun (WGS) entry which is preliminary data.</text>
</comment>
<dbReference type="PANTHER" id="PTHR30108:SF17">
    <property type="entry name" value="FERULIC ACID DECARBOXYLASE 1"/>
    <property type="match status" value="1"/>
</dbReference>
<dbReference type="RefSeq" id="WP_330973557.1">
    <property type="nucleotide sequence ID" value="NZ_JAZGLY010000001.1"/>
</dbReference>
<dbReference type="PANTHER" id="PTHR30108">
    <property type="entry name" value="3-OCTAPRENYL-4-HYDROXYBENZOATE CARBOXY-LYASE-RELATED"/>
    <property type="match status" value="1"/>
</dbReference>
<dbReference type="NCBIfam" id="TIGR00148">
    <property type="entry name" value="UbiD family decarboxylase"/>
    <property type="match status" value="1"/>
</dbReference>
<evidence type="ECO:0000313" key="6">
    <source>
        <dbReference type="Proteomes" id="UP001357452"/>
    </source>
</evidence>
<keyword evidence="6" id="KW-1185">Reference proteome</keyword>
<feature type="domain" description="3-octaprenyl-4-hydroxybenzoate carboxy-lyase-like Rift-related" evidence="2">
    <location>
        <begin position="148"/>
        <end position="333"/>
    </location>
</feature>
<evidence type="ECO:0000259" key="4">
    <source>
        <dbReference type="Pfam" id="PF20696"/>
    </source>
</evidence>
<proteinExistence type="inferred from homology"/>
<dbReference type="SUPFAM" id="SSF143968">
    <property type="entry name" value="UbiD C-terminal domain-like"/>
    <property type="match status" value="2"/>
</dbReference>
<evidence type="ECO:0000313" key="5">
    <source>
        <dbReference type="EMBL" id="MEE6186154.1"/>
    </source>
</evidence>
<dbReference type="Pfam" id="PF01977">
    <property type="entry name" value="UbiD"/>
    <property type="match status" value="1"/>
</dbReference>
<name>A0ABU7RDS6_9BACT</name>
<dbReference type="NCBIfam" id="TIGR03701">
    <property type="entry name" value="mena_SCO4490"/>
    <property type="match status" value="1"/>
</dbReference>
<dbReference type="Gene3D" id="1.20.5.570">
    <property type="entry name" value="Single helix bin"/>
    <property type="match status" value="1"/>
</dbReference>
<dbReference type="InterPro" id="IPR049381">
    <property type="entry name" value="UbiD-like_C"/>
</dbReference>